<name>A0A4S4FNN2_9MICO</name>
<dbReference type="EMBL" id="SSSM01000004">
    <property type="protein sequence ID" value="THG31105.1"/>
    <property type="molecule type" value="Genomic_DNA"/>
</dbReference>
<sequence length="73" mass="7901">MRSGDEPSGREPEETPVDVRVTSGVPTDEETAAVIAVLQALPRITAVSAPAAPSGWEQNRRSIRQPLHTSTWH</sequence>
<dbReference type="GO" id="GO:0003989">
    <property type="term" value="F:acetyl-CoA carboxylase activity"/>
    <property type="evidence" value="ECO:0007669"/>
    <property type="project" value="InterPro"/>
</dbReference>
<dbReference type="Pfam" id="PF13822">
    <property type="entry name" value="ACC_epsilon"/>
    <property type="match status" value="1"/>
</dbReference>
<accession>A0A4S4FNN2</accession>
<organism evidence="2 3">
    <name type="scientific">Naasia lichenicola</name>
    <dbReference type="NCBI Taxonomy" id="2565933"/>
    <lineage>
        <taxon>Bacteria</taxon>
        <taxon>Bacillati</taxon>
        <taxon>Actinomycetota</taxon>
        <taxon>Actinomycetes</taxon>
        <taxon>Micrococcales</taxon>
        <taxon>Microbacteriaceae</taxon>
        <taxon>Naasia</taxon>
    </lineage>
</organism>
<dbReference type="InterPro" id="IPR032716">
    <property type="entry name" value="ACC_epsilon"/>
</dbReference>
<protein>
    <submittedName>
        <fullName evidence="2">Acyl-CoA carboxylase subunit epsilon</fullName>
    </submittedName>
</protein>
<evidence type="ECO:0000256" key="1">
    <source>
        <dbReference type="SAM" id="MobiDB-lite"/>
    </source>
</evidence>
<dbReference type="Proteomes" id="UP000309133">
    <property type="component" value="Unassembled WGS sequence"/>
</dbReference>
<evidence type="ECO:0000313" key="3">
    <source>
        <dbReference type="Proteomes" id="UP000309133"/>
    </source>
</evidence>
<feature type="region of interest" description="Disordered" evidence="1">
    <location>
        <begin position="1"/>
        <end position="26"/>
    </location>
</feature>
<dbReference type="OrthoDB" id="5120802at2"/>
<dbReference type="GO" id="GO:0004658">
    <property type="term" value="F:propionyl-CoA carboxylase activity"/>
    <property type="evidence" value="ECO:0007669"/>
    <property type="project" value="InterPro"/>
</dbReference>
<reference evidence="2 3" key="1">
    <citation type="submission" date="2019-04" db="EMBL/GenBank/DDBJ databases">
        <authorList>
            <person name="Jiang L."/>
        </authorList>
    </citation>
    <scope>NUCLEOTIDE SEQUENCE [LARGE SCALE GENOMIC DNA]</scope>
    <source>
        <strain evidence="2 3">YIM 131853</strain>
    </source>
</reference>
<dbReference type="AlphaFoldDB" id="A0A4S4FNN2"/>
<gene>
    <name evidence="2" type="ORF">E6C64_09470</name>
</gene>
<keyword evidence="3" id="KW-1185">Reference proteome</keyword>
<feature type="compositionally biased region" description="Basic and acidic residues" evidence="1">
    <location>
        <begin position="1"/>
        <end position="13"/>
    </location>
</feature>
<comment type="caution">
    <text evidence="2">The sequence shown here is derived from an EMBL/GenBank/DDBJ whole genome shotgun (WGS) entry which is preliminary data.</text>
</comment>
<evidence type="ECO:0000313" key="2">
    <source>
        <dbReference type="EMBL" id="THG31105.1"/>
    </source>
</evidence>
<feature type="region of interest" description="Disordered" evidence="1">
    <location>
        <begin position="48"/>
        <end position="73"/>
    </location>
</feature>
<proteinExistence type="predicted"/>